<accession>A0A381QI79</accession>
<evidence type="ECO:0000256" key="5">
    <source>
        <dbReference type="ARBA" id="ARBA00022908"/>
    </source>
</evidence>
<organism evidence="11">
    <name type="scientific">marine metagenome</name>
    <dbReference type="NCBI Taxonomy" id="408172"/>
    <lineage>
        <taxon>unclassified sequences</taxon>
        <taxon>metagenomes</taxon>
        <taxon>ecological metagenomes</taxon>
    </lineage>
</organism>
<feature type="non-terminal residue" evidence="11">
    <location>
        <position position="1"/>
    </location>
</feature>
<keyword evidence="4" id="KW-0159">Chromosome partition</keyword>
<dbReference type="Gene3D" id="1.10.443.10">
    <property type="entry name" value="Intergrase catalytic core"/>
    <property type="match status" value="1"/>
</dbReference>
<dbReference type="PROSITE" id="PS51898">
    <property type="entry name" value="TYR_RECOMBINASE"/>
    <property type="match status" value="1"/>
</dbReference>
<evidence type="ECO:0008006" key="12">
    <source>
        <dbReference type="Google" id="ProtNLM"/>
    </source>
</evidence>
<dbReference type="Pfam" id="PF02899">
    <property type="entry name" value="Phage_int_SAM_1"/>
    <property type="match status" value="1"/>
</dbReference>
<evidence type="ECO:0000256" key="4">
    <source>
        <dbReference type="ARBA" id="ARBA00022829"/>
    </source>
</evidence>
<keyword evidence="6" id="KW-0238">DNA-binding</keyword>
<keyword evidence="8" id="KW-0131">Cell cycle</keyword>
<dbReference type="InterPro" id="IPR010998">
    <property type="entry name" value="Integrase_recombinase_N"/>
</dbReference>
<keyword evidence="3" id="KW-0132">Cell division</keyword>
<dbReference type="Pfam" id="PF00589">
    <property type="entry name" value="Phage_integrase"/>
    <property type="match status" value="1"/>
</dbReference>
<dbReference type="CDD" id="cd00798">
    <property type="entry name" value="INT_XerDC_C"/>
    <property type="match status" value="1"/>
</dbReference>
<evidence type="ECO:0000256" key="2">
    <source>
        <dbReference type="ARBA" id="ARBA00022490"/>
    </source>
</evidence>
<evidence type="ECO:0000256" key="7">
    <source>
        <dbReference type="ARBA" id="ARBA00023172"/>
    </source>
</evidence>
<dbReference type="GO" id="GO:0007059">
    <property type="term" value="P:chromosome segregation"/>
    <property type="evidence" value="ECO:0007669"/>
    <property type="project" value="UniProtKB-KW"/>
</dbReference>
<dbReference type="Gene3D" id="1.10.150.130">
    <property type="match status" value="1"/>
</dbReference>
<keyword evidence="7" id="KW-0233">DNA recombination</keyword>
<dbReference type="InterPro" id="IPR044068">
    <property type="entry name" value="CB"/>
</dbReference>
<dbReference type="GO" id="GO:0051301">
    <property type="term" value="P:cell division"/>
    <property type="evidence" value="ECO:0007669"/>
    <property type="project" value="UniProtKB-KW"/>
</dbReference>
<reference evidence="11" key="1">
    <citation type="submission" date="2018-05" db="EMBL/GenBank/DDBJ databases">
        <authorList>
            <person name="Lanie J.A."/>
            <person name="Ng W.-L."/>
            <person name="Kazmierczak K.M."/>
            <person name="Andrzejewski T.M."/>
            <person name="Davidsen T.M."/>
            <person name="Wayne K.J."/>
            <person name="Tettelin H."/>
            <person name="Glass J.I."/>
            <person name="Rusch D."/>
            <person name="Podicherti R."/>
            <person name="Tsui H.-C.T."/>
            <person name="Winkler M.E."/>
        </authorList>
    </citation>
    <scope>NUCLEOTIDE SEQUENCE</scope>
</reference>
<feature type="domain" description="Tyr recombinase" evidence="9">
    <location>
        <begin position="107"/>
        <end position="305"/>
    </location>
</feature>
<dbReference type="InterPro" id="IPR013762">
    <property type="entry name" value="Integrase-like_cat_sf"/>
</dbReference>
<evidence type="ECO:0000256" key="6">
    <source>
        <dbReference type="ARBA" id="ARBA00023125"/>
    </source>
</evidence>
<dbReference type="GO" id="GO:0003677">
    <property type="term" value="F:DNA binding"/>
    <property type="evidence" value="ECO:0007669"/>
    <property type="project" value="UniProtKB-KW"/>
</dbReference>
<dbReference type="InterPro" id="IPR050090">
    <property type="entry name" value="Tyrosine_recombinase_XerCD"/>
</dbReference>
<evidence type="ECO:0000313" key="11">
    <source>
        <dbReference type="EMBL" id="SUZ79052.1"/>
    </source>
</evidence>
<dbReference type="PANTHER" id="PTHR30349">
    <property type="entry name" value="PHAGE INTEGRASE-RELATED"/>
    <property type="match status" value="1"/>
</dbReference>
<evidence type="ECO:0000259" key="10">
    <source>
        <dbReference type="PROSITE" id="PS51900"/>
    </source>
</evidence>
<dbReference type="InterPro" id="IPR011010">
    <property type="entry name" value="DNA_brk_join_enz"/>
</dbReference>
<dbReference type="GO" id="GO:0015074">
    <property type="term" value="P:DNA integration"/>
    <property type="evidence" value="ECO:0007669"/>
    <property type="project" value="UniProtKB-KW"/>
</dbReference>
<name>A0A381QI79_9ZZZZ</name>
<evidence type="ECO:0000256" key="8">
    <source>
        <dbReference type="ARBA" id="ARBA00023306"/>
    </source>
</evidence>
<keyword evidence="2" id="KW-0963">Cytoplasm</keyword>
<dbReference type="SUPFAM" id="SSF56349">
    <property type="entry name" value="DNA breaking-rejoining enzymes"/>
    <property type="match status" value="1"/>
</dbReference>
<dbReference type="AlphaFoldDB" id="A0A381QI79"/>
<comment type="subcellular location">
    <subcellularLocation>
        <location evidence="1">Cytoplasm</location>
    </subcellularLocation>
</comment>
<keyword evidence="5" id="KW-0229">DNA integration</keyword>
<sequence length="311" mass="35520">VAKKKWRVDDFLQFLQTARADATVEAYRRDVEGFINWSEENHHSGPLAIRHREGRSWVAKKSRDGYSPNTIARQLSALRRYFGWLVKEKVVPLNPMVNISAPKGGTKLPRVLQRREIDQLFDVACFGDGFFDDMTPTIALELRDRLTVELLYGSGLRVAELCGLDPASFDTDRVTMQVLGKGTKTRTVPVNAPSRHLLNLWIPEGSRVFDENCVRGQRDPKPLFVNRIGNRLTRSNVRRILLGLLKARGLNRDRSPHDLRHTFATHLLDGGADLRAVQELLGHEDLTTTQIYTHVSKEQLKEMHRKHHPRG</sequence>
<dbReference type="HAMAP" id="MF_01808">
    <property type="entry name" value="Recomb_XerC_XerD"/>
    <property type="match status" value="1"/>
</dbReference>
<dbReference type="InterPro" id="IPR002104">
    <property type="entry name" value="Integrase_catalytic"/>
</dbReference>
<dbReference type="PROSITE" id="PS51900">
    <property type="entry name" value="CB"/>
    <property type="match status" value="1"/>
</dbReference>
<proteinExistence type="inferred from homology"/>
<dbReference type="EMBL" id="UINC01001372">
    <property type="protein sequence ID" value="SUZ79052.1"/>
    <property type="molecule type" value="Genomic_DNA"/>
</dbReference>
<evidence type="ECO:0000256" key="1">
    <source>
        <dbReference type="ARBA" id="ARBA00004496"/>
    </source>
</evidence>
<dbReference type="InterPro" id="IPR023009">
    <property type="entry name" value="Tyrosine_recombinase_XerC/XerD"/>
</dbReference>
<dbReference type="PANTHER" id="PTHR30349:SF77">
    <property type="entry name" value="TYROSINE RECOMBINASE XERC"/>
    <property type="match status" value="1"/>
</dbReference>
<evidence type="ECO:0000259" key="9">
    <source>
        <dbReference type="PROSITE" id="PS51898"/>
    </source>
</evidence>
<evidence type="ECO:0000256" key="3">
    <source>
        <dbReference type="ARBA" id="ARBA00022618"/>
    </source>
</evidence>
<dbReference type="GO" id="GO:0006310">
    <property type="term" value="P:DNA recombination"/>
    <property type="evidence" value="ECO:0007669"/>
    <property type="project" value="UniProtKB-KW"/>
</dbReference>
<gene>
    <name evidence="11" type="ORF">METZ01_LOCUS31906</name>
</gene>
<feature type="domain" description="Core-binding (CB)" evidence="10">
    <location>
        <begin position="2"/>
        <end position="86"/>
    </location>
</feature>
<protein>
    <recommendedName>
        <fullName evidence="12">Tyrosine recombinase XerD</fullName>
    </recommendedName>
</protein>
<dbReference type="InterPro" id="IPR004107">
    <property type="entry name" value="Integrase_SAM-like_N"/>
</dbReference>
<dbReference type="GO" id="GO:0005737">
    <property type="term" value="C:cytoplasm"/>
    <property type="evidence" value="ECO:0007669"/>
    <property type="project" value="UniProtKB-SubCell"/>
</dbReference>